<feature type="compositionally biased region" description="Polar residues" evidence="6">
    <location>
        <begin position="22"/>
        <end position="38"/>
    </location>
</feature>
<gene>
    <name evidence="7" type="ORF">OCTVUL_1B024498</name>
</gene>
<evidence type="ECO:0000256" key="2">
    <source>
        <dbReference type="ARBA" id="ARBA00008411"/>
    </source>
</evidence>
<accession>A0AA36F7U6</accession>
<dbReference type="AlphaFoldDB" id="A0AA36F7U6"/>
<reference evidence="7" key="1">
    <citation type="submission" date="2023-08" db="EMBL/GenBank/DDBJ databases">
        <authorList>
            <person name="Alioto T."/>
            <person name="Alioto T."/>
            <person name="Gomez Garrido J."/>
        </authorList>
    </citation>
    <scope>NUCLEOTIDE SEQUENCE</scope>
</reference>
<feature type="region of interest" description="Disordered" evidence="6">
    <location>
        <begin position="18"/>
        <end position="51"/>
    </location>
</feature>
<comment type="subcellular location">
    <subcellularLocation>
        <location evidence="1">Membrane</location>
        <topology evidence="1">Multi-pass membrane protein</topology>
    </subcellularLocation>
</comment>
<evidence type="ECO:0000256" key="1">
    <source>
        <dbReference type="ARBA" id="ARBA00004141"/>
    </source>
</evidence>
<dbReference type="GO" id="GO:0016020">
    <property type="term" value="C:membrane"/>
    <property type="evidence" value="ECO:0007669"/>
    <property type="project" value="UniProtKB-SubCell"/>
</dbReference>
<name>A0AA36F7U6_OCTVU</name>
<dbReference type="InterPro" id="IPR028153">
    <property type="entry name" value="UPF0444"/>
</dbReference>
<evidence type="ECO:0000256" key="5">
    <source>
        <dbReference type="ARBA" id="ARBA00023136"/>
    </source>
</evidence>
<dbReference type="PANTHER" id="PTHR31443">
    <property type="match status" value="1"/>
</dbReference>
<comment type="similarity">
    <text evidence="2">Belongs to the TMEM263 family.</text>
</comment>
<keyword evidence="8" id="KW-1185">Reference proteome</keyword>
<evidence type="ECO:0000256" key="4">
    <source>
        <dbReference type="ARBA" id="ARBA00022989"/>
    </source>
</evidence>
<evidence type="ECO:0000313" key="7">
    <source>
        <dbReference type="EMBL" id="CAI9725333.1"/>
    </source>
</evidence>
<evidence type="ECO:0000256" key="3">
    <source>
        <dbReference type="ARBA" id="ARBA00022692"/>
    </source>
</evidence>
<evidence type="ECO:0000256" key="6">
    <source>
        <dbReference type="SAM" id="MobiDB-lite"/>
    </source>
</evidence>
<keyword evidence="4" id="KW-1133">Transmembrane helix</keyword>
<keyword evidence="3" id="KW-0812">Transmembrane</keyword>
<proteinExistence type="inferred from homology"/>
<dbReference type="EMBL" id="OX597820">
    <property type="protein sequence ID" value="CAI9725333.1"/>
    <property type="molecule type" value="Genomic_DNA"/>
</dbReference>
<evidence type="ECO:0000313" key="8">
    <source>
        <dbReference type="Proteomes" id="UP001162480"/>
    </source>
</evidence>
<dbReference type="Proteomes" id="UP001162480">
    <property type="component" value="Chromosome 7"/>
</dbReference>
<organism evidence="7 8">
    <name type="scientific">Octopus vulgaris</name>
    <name type="common">Common octopus</name>
    <dbReference type="NCBI Taxonomy" id="6645"/>
    <lineage>
        <taxon>Eukaryota</taxon>
        <taxon>Metazoa</taxon>
        <taxon>Spiralia</taxon>
        <taxon>Lophotrochozoa</taxon>
        <taxon>Mollusca</taxon>
        <taxon>Cephalopoda</taxon>
        <taxon>Coleoidea</taxon>
        <taxon>Octopodiformes</taxon>
        <taxon>Octopoda</taxon>
        <taxon>Incirrata</taxon>
        <taxon>Octopodidae</taxon>
        <taxon>Octopus</taxon>
    </lineage>
</organism>
<dbReference type="Pfam" id="PF15475">
    <property type="entry name" value="UPF0444"/>
    <property type="match status" value="1"/>
</dbReference>
<protein>
    <submittedName>
        <fullName evidence="7">Uncharacterized protein</fullName>
    </submittedName>
</protein>
<sequence>MSRLYQSVKACIYKESPEAVDTRSNTNSETNIQGTNANKKTDVETDPSKQPSMIWRVSSGLYSTATGAATGAVSLGVGSVKWVAGKGYDVGHAVVTKVPIPAAYRAFGTNFAMSFTITSCESKVMMYEAIVLSSPFYGCET</sequence>
<keyword evidence="5" id="KW-0472">Membrane</keyword>